<name>A0A2D1U5K9_9SPHI</name>
<dbReference type="RefSeq" id="WP_099438834.1">
    <property type="nucleotide sequence ID" value="NZ_CP024091.1"/>
</dbReference>
<dbReference type="SUPFAM" id="SSF52540">
    <property type="entry name" value="P-loop containing nucleoside triphosphate hydrolases"/>
    <property type="match status" value="1"/>
</dbReference>
<dbReference type="Pfam" id="PF04851">
    <property type="entry name" value="ResIII"/>
    <property type="match status" value="1"/>
</dbReference>
<dbReference type="GO" id="GO:0003677">
    <property type="term" value="F:DNA binding"/>
    <property type="evidence" value="ECO:0007669"/>
    <property type="project" value="InterPro"/>
</dbReference>
<dbReference type="CDD" id="cd18785">
    <property type="entry name" value="SF2_C"/>
    <property type="match status" value="1"/>
</dbReference>
<accession>A0A2D1U5K9</accession>
<dbReference type="PROSITE" id="PS51192">
    <property type="entry name" value="HELICASE_ATP_BIND_1"/>
    <property type="match status" value="1"/>
</dbReference>
<dbReference type="PANTHER" id="PTHR47396:SF1">
    <property type="entry name" value="ATP-DEPENDENT HELICASE IRC3-RELATED"/>
    <property type="match status" value="1"/>
</dbReference>
<dbReference type="KEGG" id="pgs:CPT03_10625"/>
<dbReference type="CDD" id="cd17926">
    <property type="entry name" value="DEXHc_RE"/>
    <property type="match status" value="1"/>
</dbReference>
<dbReference type="InterPro" id="IPR014001">
    <property type="entry name" value="Helicase_ATP-bd"/>
</dbReference>
<dbReference type="AlphaFoldDB" id="A0A2D1U5K9"/>
<dbReference type="SMART" id="SM00487">
    <property type="entry name" value="DEXDc"/>
    <property type="match status" value="1"/>
</dbReference>
<dbReference type="Gene3D" id="3.40.50.300">
    <property type="entry name" value="P-loop containing nucleotide triphosphate hydrolases"/>
    <property type="match status" value="2"/>
</dbReference>
<evidence type="ECO:0000313" key="3">
    <source>
        <dbReference type="Proteomes" id="UP000223749"/>
    </source>
</evidence>
<dbReference type="OrthoDB" id="9759819at2"/>
<evidence type="ECO:0000313" key="2">
    <source>
        <dbReference type="EMBL" id="ATP56900.1"/>
    </source>
</evidence>
<dbReference type="PANTHER" id="PTHR47396">
    <property type="entry name" value="TYPE I RESTRICTION ENZYME ECOKI R PROTEIN"/>
    <property type="match status" value="1"/>
</dbReference>
<keyword evidence="2" id="KW-0347">Helicase</keyword>
<sequence length="1080" mass="123221">MINTKLPKVLNILYNTGGNKIIQYCGENSVLENCILESRDPFIINSEDRHFVITTNRDFVSEDHSYVLLSSRVPTRRDFEAENLNLIEWLKHPSIVQSTPQDVTTSWSESFNFIKEDTENNTDGLRTPQLGAIHSILAHQYSGDDIGIVVMPTGTGKTETMICSMVATPAIKLLVTVPSDSLRTQLFEKFLTYGLLKRFGVVGNEAINPHVGILTSGMSTLEDLEEFISRSNVVITTMAIASGATQEQKALMSEKFSNLYVDEAHHSEATTWQDFILRFAKHKVFLFTATPYRNDGKRLKGKFIFNFPLRKAQEQRYYKEIKFLPIREYDRSKADKMIADKAVSTLRSDIENGYPHIILARCMTKDRAEEVFQYYSPHADLNPVVVYNNKPGLKNTIKDIKAKEHSIIICVDMLGEGFDLPELKIGAIHDERQSIPITLQFIGRFTRTSYNELGNASFITNMAYPPIKDELDQLYAKDADWNLLLPMLSEGAEQQQIDFKNFLDGFNHLEDSIIPFQNISPALSTIVYKNDGDTWNPNNWREGINNLNTYDHQYSDYNAEQNTLVIILGKVARVEWGGFDTVQDLTWDMIVVFWDLRPEINRVFVNTSIKNFSSETLVDEIFEGNQVKITGMNVFRIFHEVYRLSLFNVGARKGVPGDISFQSFYGKGVQDGLHMLEQGTLIKNNIFGVGYKDGNKVSLGCSVKGKVWSYLRGNLQELTAWCRTVGDIINNADINPNTVLEHTLQVETINSRPAVTATAVDWNPEMYKFSESRYQIYLNGIRSYLWELDIDIVDHQGEHLRFSISSELHTIEFELVLGMAQLNGEMVPSFDILQVGNISAEIISGSKTEHLVDYLRDMTPLFWFADGSQLMQNQYVKLRKQADHIPLDQIISQQWVGVNLSRESQGIHPYLQNSIQYRFIEQIRNQYEIIYDDDGSGEIADIIGINDSASHIDIHLYHLKYARNGLVGNNIENFYQVCGQAQKSLNWKYRPGREFFEHLFKRKIKTRNGQQCSRLVKGTEDEMEYLLNAAKWTKELRFHINIVQPGLAKAGASADILQILGTTAHYLHTVGNVHLQVYTS</sequence>
<keyword evidence="2" id="KW-0067">ATP-binding</keyword>
<reference evidence="2 3" key="1">
    <citation type="submission" date="2017-10" db="EMBL/GenBank/DDBJ databases">
        <title>Whole genome of Pedobacter ginsengisoli T01R-27 isolated from tomato rhizosphere.</title>
        <authorList>
            <person name="Weon H.-Y."/>
            <person name="Lee S.A."/>
            <person name="Sang M.K."/>
            <person name="Song J."/>
        </authorList>
    </citation>
    <scope>NUCLEOTIDE SEQUENCE [LARGE SCALE GENOMIC DNA]</scope>
    <source>
        <strain evidence="2 3">T01R-27</strain>
    </source>
</reference>
<dbReference type="InterPro" id="IPR027417">
    <property type="entry name" value="P-loop_NTPase"/>
</dbReference>
<dbReference type="InterPro" id="IPR050742">
    <property type="entry name" value="Helicase_Restrict-Modif_Enz"/>
</dbReference>
<feature type="domain" description="Helicase ATP-binding" evidence="1">
    <location>
        <begin position="138"/>
        <end position="309"/>
    </location>
</feature>
<keyword evidence="2" id="KW-0547">Nucleotide-binding</keyword>
<protein>
    <submittedName>
        <fullName evidence="2">DNA/RNA helicase</fullName>
    </submittedName>
</protein>
<proteinExistence type="predicted"/>
<keyword evidence="3" id="KW-1185">Reference proteome</keyword>
<gene>
    <name evidence="2" type="ORF">CPT03_10625</name>
</gene>
<dbReference type="InterPro" id="IPR006935">
    <property type="entry name" value="Helicase/UvrB_N"/>
</dbReference>
<dbReference type="GO" id="GO:0016787">
    <property type="term" value="F:hydrolase activity"/>
    <property type="evidence" value="ECO:0007669"/>
    <property type="project" value="InterPro"/>
</dbReference>
<organism evidence="2 3">
    <name type="scientific">Pedobacter ginsengisoli</name>
    <dbReference type="NCBI Taxonomy" id="363852"/>
    <lineage>
        <taxon>Bacteria</taxon>
        <taxon>Pseudomonadati</taxon>
        <taxon>Bacteroidota</taxon>
        <taxon>Sphingobacteriia</taxon>
        <taxon>Sphingobacteriales</taxon>
        <taxon>Sphingobacteriaceae</taxon>
        <taxon>Pedobacter</taxon>
    </lineage>
</organism>
<dbReference type="Proteomes" id="UP000223749">
    <property type="component" value="Chromosome"/>
</dbReference>
<dbReference type="GO" id="GO:0005829">
    <property type="term" value="C:cytosol"/>
    <property type="evidence" value="ECO:0007669"/>
    <property type="project" value="TreeGrafter"/>
</dbReference>
<dbReference type="EMBL" id="CP024091">
    <property type="protein sequence ID" value="ATP56900.1"/>
    <property type="molecule type" value="Genomic_DNA"/>
</dbReference>
<evidence type="ECO:0000259" key="1">
    <source>
        <dbReference type="PROSITE" id="PS51192"/>
    </source>
</evidence>
<dbReference type="GO" id="GO:0005524">
    <property type="term" value="F:ATP binding"/>
    <property type="evidence" value="ECO:0007669"/>
    <property type="project" value="InterPro"/>
</dbReference>
<keyword evidence="2" id="KW-0378">Hydrolase</keyword>
<dbReference type="GO" id="GO:0004386">
    <property type="term" value="F:helicase activity"/>
    <property type="evidence" value="ECO:0007669"/>
    <property type="project" value="UniProtKB-KW"/>
</dbReference>